<sequence>MLRNVAALALSAALLTGSAAAASPAEVFPDRCTYPGFIDVEVGSWYADAARVCCEVGLMQGTGQAFSPDQMLTAGEVAAIAARMNEAITGEAIFLADSTYPWYTSYVRYLEDLGITVPDPEKQATRQEFVALLSAVVPDDMLSPINTVTTLPDTQDQDVLRFYNAGILSGVDSKGTFAPDKTLTRAECAAMVARVAREELRMRFTLSAEYTLYVGQEGDFVPFYTNSTLDPAEESALLIEHFLTEMSDLTGWNLDASEIFVGKGGVTISWADTSALFAGPPEPQKPGFHVYDSTQLAFSVLDSVQRTVQCAFSPENPDSLNVWFCAADGSALKLDNLGVTLPLDQPYSHTLLENLLSQ</sequence>
<keyword evidence="2" id="KW-0732">Signal</keyword>
<evidence type="ECO:0000256" key="1">
    <source>
        <dbReference type="ARBA" id="ARBA00022737"/>
    </source>
</evidence>
<dbReference type="InterPro" id="IPR001119">
    <property type="entry name" value="SLH_dom"/>
</dbReference>
<feature type="signal peptide" evidence="2">
    <location>
        <begin position="1"/>
        <end position="21"/>
    </location>
</feature>
<evidence type="ECO:0000313" key="4">
    <source>
        <dbReference type="EMBL" id="HIW92919.1"/>
    </source>
</evidence>
<evidence type="ECO:0000313" key="5">
    <source>
        <dbReference type="Proteomes" id="UP000824192"/>
    </source>
</evidence>
<evidence type="ECO:0000256" key="2">
    <source>
        <dbReference type="SAM" id="SignalP"/>
    </source>
</evidence>
<protein>
    <submittedName>
        <fullName evidence="4">S-layer homology domain-containing protein</fullName>
    </submittedName>
</protein>
<proteinExistence type="predicted"/>
<keyword evidence="1" id="KW-0677">Repeat</keyword>
<feature type="domain" description="SLH" evidence="3">
    <location>
        <begin position="33"/>
        <end position="95"/>
    </location>
</feature>
<dbReference type="Pfam" id="PF00395">
    <property type="entry name" value="SLH"/>
    <property type="match status" value="1"/>
</dbReference>
<reference evidence="4" key="2">
    <citation type="submission" date="2021-04" db="EMBL/GenBank/DDBJ databases">
        <authorList>
            <person name="Gilroy R."/>
        </authorList>
    </citation>
    <scope>NUCLEOTIDE SEQUENCE</scope>
    <source>
        <strain evidence="4">ChiGjej6B6-1540</strain>
    </source>
</reference>
<dbReference type="EMBL" id="DXGA01000004">
    <property type="protein sequence ID" value="HIW92919.1"/>
    <property type="molecule type" value="Genomic_DNA"/>
</dbReference>
<dbReference type="PROSITE" id="PS51272">
    <property type="entry name" value="SLH"/>
    <property type="match status" value="2"/>
</dbReference>
<dbReference type="AlphaFoldDB" id="A0A9D1RSH6"/>
<reference evidence="4" key="1">
    <citation type="journal article" date="2021" name="PeerJ">
        <title>Extensive microbial diversity within the chicken gut microbiome revealed by metagenomics and culture.</title>
        <authorList>
            <person name="Gilroy R."/>
            <person name="Ravi A."/>
            <person name="Getino M."/>
            <person name="Pursley I."/>
            <person name="Horton D.L."/>
            <person name="Alikhan N.F."/>
            <person name="Baker D."/>
            <person name="Gharbi K."/>
            <person name="Hall N."/>
            <person name="Watson M."/>
            <person name="Adriaenssens E.M."/>
            <person name="Foster-Nyarko E."/>
            <person name="Jarju S."/>
            <person name="Secka A."/>
            <person name="Antonio M."/>
            <person name="Oren A."/>
            <person name="Chaudhuri R.R."/>
            <person name="La Ragione R."/>
            <person name="Hildebrand F."/>
            <person name="Pallen M.J."/>
        </authorList>
    </citation>
    <scope>NUCLEOTIDE SEQUENCE</scope>
    <source>
        <strain evidence="4">ChiGjej6B6-1540</strain>
    </source>
</reference>
<dbReference type="Proteomes" id="UP000824192">
    <property type="component" value="Unassembled WGS sequence"/>
</dbReference>
<name>A0A9D1RSH6_9FIRM</name>
<feature type="chain" id="PRO_5039622706" evidence="2">
    <location>
        <begin position="22"/>
        <end position="358"/>
    </location>
</feature>
<evidence type="ECO:0000259" key="3">
    <source>
        <dbReference type="PROSITE" id="PS51272"/>
    </source>
</evidence>
<comment type="caution">
    <text evidence="4">The sequence shown here is derived from an EMBL/GenBank/DDBJ whole genome shotgun (WGS) entry which is preliminary data.</text>
</comment>
<feature type="domain" description="SLH" evidence="3">
    <location>
        <begin position="142"/>
        <end position="206"/>
    </location>
</feature>
<gene>
    <name evidence="4" type="ORF">H9868_00085</name>
</gene>
<organism evidence="4 5">
    <name type="scientific">Candidatus Flavonifractor merdipullorum</name>
    <dbReference type="NCBI Taxonomy" id="2838590"/>
    <lineage>
        <taxon>Bacteria</taxon>
        <taxon>Bacillati</taxon>
        <taxon>Bacillota</taxon>
        <taxon>Clostridia</taxon>
        <taxon>Eubacteriales</taxon>
        <taxon>Oscillospiraceae</taxon>
        <taxon>Flavonifractor</taxon>
    </lineage>
</organism>
<accession>A0A9D1RSH6</accession>